<feature type="domain" description="Glycosyl hydrolase family 30 TIM-barrel" evidence="6">
    <location>
        <begin position="266"/>
        <end position="374"/>
    </location>
</feature>
<keyword evidence="8" id="KW-1185">Reference proteome</keyword>
<feature type="signal peptide" evidence="5">
    <location>
        <begin position="1"/>
        <end position="18"/>
    </location>
</feature>
<evidence type="ECO:0000313" key="7">
    <source>
        <dbReference type="EMBL" id="GBG29650.1"/>
    </source>
</evidence>
<protein>
    <submittedName>
        <fullName evidence="7">Glucosylceramidase</fullName>
    </submittedName>
</protein>
<dbReference type="GO" id="GO:0016020">
    <property type="term" value="C:membrane"/>
    <property type="evidence" value="ECO:0007669"/>
    <property type="project" value="GOC"/>
</dbReference>
<dbReference type="InterPro" id="IPR033453">
    <property type="entry name" value="Glyco_hydro_30_TIM-barrel"/>
</dbReference>
<dbReference type="PANTHER" id="PTHR11069:SF23">
    <property type="entry name" value="LYSOSOMAL ACID GLUCOSYLCERAMIDASE"/>
    <property type="match status" value="1"/>
</dbReference>
<name>A0A2R5GFF8_9STRA</name>
<gene>
    <name evidence="7" type="ORF">FCC1311_058712</name>
</gene>
<accession>A0A2R5GFF8</accession>
<dbReference type="InterPro" id="IPR001139">
    <property type="entry name" value="Glyco_hydro_30"/>
</dbReference>
<evidence type="ECO:0000256" key="1">
    <source>
        <dbReference type="ARBA" id="ARBA00005382"/>
    </source>
</evidence>
<evidence type="ECO:0000256" key="5">
    <source>
        <dbReference type="SAM" id="SignalP"/>
    </source>
</evidence>
<reference evidence="7 8" key="1">
    <citation type="submission" date="2017-12" db="EMBL/GenBank/DDBJ databases">
        <title>Sequencing, de novo assembly and annotation of complete genome of a new Thraustochytrid species, strain FCC1311.</title>
        <authorList>
            <person name="Sedici K."/>
            <person name="Godart F."/>
            <person name="Aiese Cigliano R."/>
            <person name="Sanseverino W."/>
            <person name="Barakat M."/>
            <person name="Ortet P."/>
            <person name="Marechal E."/>
            <person name="Cagnac O."/>
            <person name="Amato A."/>
        </authorList>
    </citation>
    <scope>NUCLEOTIDE SEQUENCE [LARGE SCALE GENOMIC DNA]</scope>
</reference>
<keyword evidence="3" id="KW-0378">Hydrolase</keyword>
<dbReference type="OrthoDB" id="2160638at2759"/>
<dbReference type="GO" id="GO:0006680">
    <property type="term" value="P:glucosylceramide catabolic process"/>
    <property type="evidence" value="ECO:0007669"/>
    <property type="project" value="TreeGrafter"/>
</dbReference>
<dbReference type="AlphaFoldDB" id="A0A2R5GFF8"/>
<dbReference type="Proteomes" id="UP000241890">
    <property type="component" value="Unassembled WGS sequence"/>
</dbReference>
<comment type="caution">
    <text evidence="7">The sequence shown here is derived from an EMBL/GenBank/DDBJ whole genome shotgun (WGS) entry which is preliminary data.</text>
</comment>
<dbReference type="Gene3D" id="3.20.20.80">
    <property type="entry name" value="Glycosidases"/>
    <property type="match status" value="1"/>
</dbReference>
<evidence type="ECO:0000259" key="6">
    <source>
        <dbReference type="Pfam" id="PF02055"/>
    </source>
</evidence>
<feature type="compositionally biased region" description="Basic and acidic residues" evidence="4">
    <location>
        <begin position="609"/>
        <end position="619"/>
    </location>
</feature>
<comment type="similarity">
    <text evidence="1">Belongs to the glycosyl hydrolase 30 family.</text>
</comment>
<evidence type="ECO:0000313" key="8">
    <source>
        <dbReference type="Proteomes" id="UP000241890"/>
    </source>
</evidence>
<feature type="domain" description="Glycosyl hydrolase family 30 TIM-barrel" evidence="6">
    <location>
        <begin position="414"/>
        <end position="506"/>
    </location>
</feature>
<evidence type="ECO:0000256" key="2">
    <source>
        <dbReference type="ARBA" id="ARBA00022729"/>
    </source>
</evidence>
<keyword evidence="2 5" id="KW-0732">Signal</keyword>
<feature type="chain" id="PRO_5015307067" evidence="5">
    <location>
        <begin position="19"/>
        <end position="629"/>
    </location>
</feature>
<dbReference type="Pfam" id="PF02055">
    <property type="entry name" value="Glyco_hydro_30"/>
    <property type="match status" value="3"/>
</dbReference>
<organism evidence="7 8">
    <name type="scientific">Hondaea fermentalgiana</name>
    <dbReference type="NCBI Taxonomy" id="2315210"/>
    <lineage>
        <taxon>Eukaryota</taxon>
        <taxon>Sar</taxon>
        <taxon>Stramenopiles</taxon>
        <taxon>Bigyra</taxon>
        <taxon>Labyrinthulomycetes</taxon>
        <taxon>Thraustochytrida</taxon>
        <taxon>Thraustochytriidae</taxon>
        <taxon>Hondaea</taxon>
    </lineage>
</organism>
<sequence>MMALIALATVGLLVQAHGAPSCEAHAFQAGTACACNASFCDEIALEWLDRIAPETAVVFTSNAEGLRLEASTLRVEDEREEEGAANSDAQTFHVQILSRDQDAQEMIGFGGAFTDAAAFVLGSLSNATRTKALHAYFSRSKGARYSLGRVPIGSSDFSRQSYSLMENASAPFALRDDRGLDGLDYKLDLILDALAIIRDTSDQQSIHSSQEDGLRVFGSVWSAPPWWKTCARPPAPASVNMCGTTWVDRILQRPPEPSYLLGGLDASDSTRMAYAGYIVNFLSAYANAGVDLWGLTAQNEPLGNPTGNKWENTNYEPSDLASFIENFLGPAVRAAFPRTKIMTGDDQFGDLLEHARFANASAFIDGVAFHWYQSLAARIEDSRPLPGQIAGGGANVGLAFERFSMLNRNLHGASQFLLATEACNGYMDNTAHPGSWARGYAYLRDIIHQVNNGAAGWTDWNLALDMRGGPNHAGNFVDAPILVDATRDVFYKQPMYYAMAHVSAFVPPGATRVRLDGVNGSFLGRGRALEAAAFRFGNGSDTRCVLVLANDDMGITWPLRTSTLRPRTVSLHIGKGRSLLVEIRPNEWKTIVFSCPPEPLAKFTLTDNTQKDSLRKSRDSSASMAVEKS</sequence>
<dbReference type="EMBL" id="BEYU01000062">
    <property type="protein sequence ID" value="GBG29650.1"/>
    <property type="molecule type" value="Genomic_DNA"/>
</dbReference>
<dbReference type="PANTHER" id="PTHR11069">
    <property type="entry name" value="GLUCOSYLCERAMIDASE"/>
    <property type="match status" value="1"/>
</dbReference>
<dbReference type="InterPro" id="IPR017853">
    <property type="entry name" value="GH"/>
</dbReference>
<evidence type="ECO:0000256" key="3">
    <source>
        <dbReference type="ARBA" id="ARBA00022801"/>
    </source>
</evidence>
<feature type="domain" description="Glycosyl hydrolase family 30 TIM-barrel" evidence="6">
    <location>
        <begin position="108"/>
        <end position="231"/>
    </location>
</feature>
<dbReference type="GO" id="GO:0004348">
    <property type="term" value="F:glucosylceramidase activity"/>
    <property type="evidence" value="ECO:0007669"/>
    <property type="project" value="InterPro"/>
</dbReference>
<evidence type="ECO:0000256" key="4">
    <source>
        <dbReference type="SAM" id="MobiDB-lite"/>
    </source>
</evidence>
<feature type="region of interest" description="Disordered" evidence="4">
    <location>
        <begin position="609"/>
        <end position="629"/>
    </location>
</feature>
<proteinExistence type="inferred from homology"/>
<dbReference type="SUPFAM" id="SSF51445">
    <property type="entry name" value="(Trans)glycosidases"/>
    <property type="match status" value="1"/>
</dbReference>
<dbReference type="InParanoid" id="A0A2R5GFF8"/>